<keyword evidence="4" id="KW-0804">Transcription</keyword>
<evidence type="ECO:0000256" key="5">
    <source>
        <dbReference type="ARBA" id="ARBA00023242"/>
    </source>
</evidence>
<dbReference type="SUPFAM" id="SSF46785">
    <property type="entry name" value="Winged helix' DNA-binding domain"/>
    <property type="match status" value="1"/>
</dbReference>
<organism evidence="7 8">
    <name type="scientific">Neurospora tetraspora</name>
    <dbReference type="NCBI Taxonomy" id="94610"/>
    <lineage>
        <taxon>Eukaryota</taxon>
        <taxon>Fungi</taxon>
        <taxon>Dikarya</taxon>
        <taxon>Ascomycota</taxon>
        <taxon>Pezizomycotina</taxon>
        <taxon>Sordariomycetes</taxon>
        <taxon>Sordariomycetidae</taxon>
        <taxon>Sordariales</taxon>
        <taxon>Sordariaceae</taxon>
        <taxon>Neurospora</taxon>
    </lineage>
</organism>
<evidence type="ECO:0000313" key="8">
    <source>
        <dbReference type="Proteomes" id="UP001278500"/>
    </source>
</evidence>
<dbReference type="AlphaFoldDB" id="A0AAE0MWG7"/>
<comment type="subcellular location">
    <subcellularLocation>
        <location evidence="1">Nucleus</location>
    </subcellularLocation>
</comment>
<evidence type="ECO:0000256" key="2">
    <source>
        <dbReference type="ARBA" id="ARBA00011038"/>
    </source>
</evidence>
<reference evidence="7" key="2">
    <citation type="submission" date="2023-06" db="EMBL/GenBank/DDBJ databases">
        <authorList>
            <consortium name="Lawrence Berkeley National Laboratory"/>
            <person name="Haridas S."/>
            <person name="Hensen N."/>
            <person name="Bonometti L."/>
            <person name="Westerberg I."/>
            <person name="Brannstrom I.O."/>
            <person name="Guillou S."/>
            <person name="Cros-Aarteil S."/>
            <person name="Calhoun S."/>
            <person name="Kuo A."/>
            <person name="Mondo S."/>
            <person name="Pangilinan J."/>
            <person name="Riley R."/>
            <person name="Labutti K."/>
            <person name="Andreopoulos B."/>
            <person name="Lipzen A."/>
            <person name="Chen C."/>
            <person name="Yanf M."/>
            <person name="Daum C."/>
            <person name="Ng V."/>
            <person name="Clum A."/>
            <person name="Steindorff A."/>
            <person name="Ohm R."/>
            <person name="Martin F."/>
            <person name="Silar P."/>
            <person name="Natvig D."/>
            <person name="Lalanne C."/>
            <person name="Gautier V."/>
            <person name="Ament-Velasquez S.L."/>
            <person name="Kruys A."/>
            <person name="Hutchinson M.I."/>
            <person name="Powell A.J."/>
            <person name="Barry K."/>
            <person name="Miller A.N."/>
            <person name="Grigoriev I.V."/>
            <person name="Debuchy R."/>
            <person name="Gladieux P."/>
            <person name="Thoren M.H."/>
            <person name="Johannesson H."/>
        </authorList>
    </citation>
    <scope>NUCLEOTIDE SEQUENCE</scope>
    <source>
        <strain evidence="7">CBS 560.94</strain>
    </source>
</reference>
<sequence length="416" mass="45850">MADRDKIQILKDALYEAARDHGSDQRLFTQRDLMDMQVIPQDNIGLLIQVIQILCDEKLFVGNTTASGLSWRWRSREDAKKYTSLPNSETMMVYAMVDEAGADGIWNRTIKNKLNMADHLMKQCIKYLEQKGYIASMKNVEHPNKKMYIKANLRPSDRATGGPWFTEGELDTAFINELQEIVFDFIKQKSTYTSHGGAGVGTTGAAAGAQQREKIPKKGVVQGTIPHSEDVSKGTKRSAGEISNDDTAAAAAAAPATTTTAKKTRPGKPQLLPLPAGYKSYPTVSDIAKFIHHAGITNNTTLSEADIQQLVDVLYYDGLVEPVKVNGRKGYRVTRIPKQDPRTCNQRRLDHDPTKGGVVTSFMGVEPSASGLMEAPCGRCPVYDMCEEGGPVSPSNCVYFKQWLDGDEVKEQVISI</sequence>
<dbReference type="InterPro" id="IPR036390">
    <property type="entry name" value="WH_DNA-bd_sf"/>
</dbReference>
<dbReference type="InterPro" id="IPR007832">
    <property type="entry name" value="RNA_pol_Rpc34"/>
</dbReference>
<proteinExistence type="inferred from homology"/>
<dbReference type="GeneID" id="87864597"/>
<dbReference type="RefSeq" id="XP_062686808.1">
    <property type="nucleotide sequence ID" value="XM_062827443.1"/>
</dbReference>
<evidence type="ECO:0000256" key="4">
    <source>
        <dbReference type="ARBA" id="ARBA00023163"/>
    </source>
</evidence>
<keyword evidence="5" id="KW-0539">Nucleus</keyword>
<dbReference type="Proteomes" id="UP001278500">
    <property type="component" value="Unassembled WGS sequence"/>
</dbReference>
<dbReference type="PANTHER" id="PTHR12780">
    <property type="entry name" value="RNA POLYMERASE III DNA DIRECTED , 39KD SUBUNIT-RELATED"/>
    <property type="match status" value="1"/>
</dbReference>
<evidence type="ECO:0000256" key="3">
    <source>
        <dbReference type="ARBA" id="ARBA00022478"/>
    </source>
</evidence>
<keyword evidence="3" id="KW-0240">DNA-directed RNA polymerase</keyword>
<reference evidence="7" key="1">
    <citation type="journal article" date="2023" name="Mol. Phylogenet. Evol.">
        <title>Genome-scale phylogeny and comparative genomics of the fungal order Sordariales.</title>
        <authorList>
            <person name="Hensen N."/>
            <person name="Bonometti L."/>
            <person name="Westerberg I."/>
            <person name="Brannstrom I.O."/>
            <person name="Guillou S."/>
            <person name="Cros-Aarteil S."/>
            <person name="Calhoun S."/>
            <person name="Haridas S."/>
            <person name="Kuo A."/>
            <person name="Mondo S."/>
            <person name="Pangilinan J."/>
            <person name="Riley R."/>
            <person name="LaButti K."/>
            <person name="Andreopoulos B."/>
            <person name="Lipzen A."/>
            <person name="Chen C."/>
            <person name="Yan M."/>
            <person name="Daum C."/>
            <person name="Ng V."/>
            <person name="Clum A."/>
            <person name="Steindorff A."/>
            <person name="Ohm R.A."/>
            <person name="Martin F."/>
            <person name="Silar P."/>
            <person name="Natvig D.O."/>
            <person name="Lalanne C."/>
            <person name="Gautier V."/>
            <person name="Ament-Velasquez S.L."/>
            <person name="Kruys A."/>
            <person name="Hutchinson M.I."/>
            <person name="Powell A.J."/>
            <person name="Barry K."/>
            <person name="Miller A.N."/>
            <person name="Grigoriev I.V."/>
            <person name="Debuchy R."/>
            <person name="Gladieux P."/>
            <person name="Hiltunen Thoren M."/>
            <person name="Johannesson H."/>
        </authorList>
    </citation>
    <scope>NUCLEOTIDE SEQUENCE</scope>
    <source>
        <strain evidence="7">CBS 560.94</strain>
    </source>
</reference>
<dbReference type="GO" id="GO:0005666">
    <property type="term" value="C:RNA polymerase III complex"/>
    <property type="evidence" value="ECO:0007669"/>
    <property type="project" value="InterPro"/>
</dbReference>
<protein>
    <submittedName>
        <fullName evidence="7">RNA polymerase Rpc34</fullName>
    </submittedName>
</protein>
<dbReference type="PIRSF" id="PIRSF028763">
    <property type="entry name" value="RNA_pol_Rpc34"/>
    <property type="match status" value="1"/>
</dbReference>
<evidence type="ECO:0000256" key="6">
    <source>
        <dbReference type="SAM" id="MobiDB-lite"/>
    </source>
</evidence>
<comment type="caution">
    <text evidence="7">The sequence shown here is derived from an EMBL/GenBank/DDBJ whole genome shotgun (WGS) entry which is preliminary data.</text>
</comment>
<dbReference type="EMBL" id="JAUEPP010000001">
    <property type="protein sequence ID" value="KAK3355430.1"/>
    <property type="molecule type" value="Genomic_DNA"/>
</dbReference>
<keyword evidence="8" id="KW-1185">Reference proteome</keyword>
<feature type="compositionally biased region" description="Low complexity" evidence="6">
    <location>
        <begin position="247"/>
        <end position="261"/>
    </location>
</feature>
<dbReference type="Pfam" id="PF05158">
    <property type="entry name" value="RNA_pol_Rpc34"/>
    <property type="match status" value="1"/>
</dbReference>
<dbReference type="Gene3D" id="1.10.10.10">
    <property type="entry name" value="Winged helix-like DNA-binding domain superfamily/Winged helix DNA-binding domain"/>
    <property type="match status" value="1"/>
</dbReference>
<accession>A0AAE0MWG7</accession>
<comment type="similarity">
    <text evidence="2">Belongs to the eukaryotic RPC34/RPC39 RNA polymerase subunit family.</text>
</comment>
<evidence type="ECO:0000256" key="1">
    <source>
        <dbReference type="ARBA" id="ARBA00004123"/>
    </source>
</evidence>
<feature type="region of interest" description="Disordered" evidence="6">
    <location>
        <begin position="196"/>
        <end position="274"/>
    </location>
</feature>
<evidence type="ECO:0000313" key="7">
    <source>
        <dbReference type="EMBL" id="KAK3355430.1"/>
    </source>
</evidence>
<dbReference type="InterPro" id="IPR036388">
    <property type="entry name" value="WH-like_DNA-bd_sf"/>
</dbReference>
<name>A0AAE0MWG7_9PEZI</name>
<dbReference type="InterPro" id="IPR016049">
    <property type="entry name" value="RNA_pol_Rpc34-like"/>
</dbReference>
<dbReference type="GO" id="GO:0006383">
    <property type="term" value="P:transcription by RNA polymerase III"/>
    <property type="evidence" value="ECO:0007669"/>
    <property type="project" value="InterPro"/>
</dbReference>
<gene>
    <name evidence="7" type="ORF">B0H65DRAFT_47773</name>
</gene>